<gene>
    <name evidence="2" type="ORF">L613_004400000090</name>
</gene>
<dbReference type="EMBL" id="VLJS01000074">
    <property type="protein sequence ID" value="TWH08914.1"/>
    <property type="molecule type" value="Genomic_DNA"/>
</dbReference>
<accession>A0A562DH84</accession>
<comment type="caution">
    <text evidence="2">The sequence shown here is derived from an EMBL/GenBank/DDBJ whole genome shotgun (WGS) entry which is preliminary data.</text>
</comment>
<dbReference type="AlphaFoldDB" id="A0A562DH84"/>
<evidence type="ECO:0000313" key="3">
    <source>
        <dbReference type="Proteomes" id="UP000321583"/>
    </source>
</evidence>
<protein>
    <submittedName>
        <fullName evidence="2">Uncharacterized protein</fullName>
    </submittedName>
</protein>
<reference evidence="2 3" key="1">
    <citation type="submission" date="2019-07" db="EMBL/GenBank/DDBJ databases">
        <title>Genome sequencing of lignin-degrading bacterial isolates.</title>
        <authorList>
            <person name="Gladden J."/>
        </authorList>
    </citation>
    <scope>NUCLEOTIDE SEQUENCE [LARGE SCALE GENOMIC DNA]</scope>
    <source>
        <strain evidence="2 3">J19</strain>
    </source>
</reference>
<sequence>MQYGGALLGIEHGRNGVTGGAFYPVPGPGAAAGCPAPPAAGAAAPARPRAPAWVPGPRRP</sequence>
<evidence type="ECO:0000313" key="2">
    <source>
        <dbReference type="EMBL" id="TWH08914.1"/>
    </source>
</evidence>
<keyword evidence="3" id="KW-1185">Reference proteome</keyword>
<evidence type="ECO:0000256" key="1">
    <source>
        <dbReference type="SAM" id="MobiDB-lite"/>
    </source>
</evidence>
<organism evidence="2 3">
    <name type="scientific">Pseudoxanthomonas taiwanensis J19</name>
    <dbReference type="NCBI Taxonomy" id="935569"/>
    <lineage>
        <taxon>Bacteria</taxon>
        <taxon>Pseudomonadati</taxon>
        <taxon>Pseudomonadota</taxon>
        <taxon>Gammaproteobacteria</taxon>
        <taxon>Lysobacterales</taxon>
        <taxon>Lysobacteraceae</taxon>
        <taxon>Pseudoxanthomonas</taxon>
    </lineage>
</organism>
<feature type="region of interest" description="Disordered" evidence="1">
    <location>
        <begin position="33"/>
        <end position="60"/>
    </location>
</feature>
<dbReference type="Proteomes" id="UP000321583">
    <property type="component" value="Unassembled WGS sequence"/>
</dbReference>
<proteinExistence type="predicted"/>
<name>A0A562DH84_9GAMM</name>